<evidence type="ECO:0000313" key="4">
    <source>
        <dbReference type="Proteomes" id="UP000327011"/>
    </source>
</evidence>
<dbReference type="PRINTS" id="PR00081">
    <property type="entry name" value="GDHRDH"/>
</dbReference>
<dbReference type="PANTHER" id="PTHR43639:SF9">
    <property type="entry name" value="BLL5898 PROTEIN"/>
    <property type="match status" value="1"/>
</dbReference>
<organism evidence="3 4">
    <name type="scientific">Microbispora cellulosiformans</name>
    <dbReference type="NCBI Taxonomy" id="2614688"/>
    <lineage>
        <taxon>Bacteria</taxon>
        <taxon>Bacillati</taxon>
        <taxon>Actinomycetota</taxon>
        <taxon>Actinomycetes</taxon>
        <taxon>Streptosporangiales</taxon>
        <taxon>Streptosporangiaceae</taxon>
        <taxon>Microbispora</taxon>
    </lineage>
</organism>
<dbReference type="GO" id="GO:0016491">
    <property type="term" value="F:oxidoreductase activity"/>
    <property type="evidence" value="ECO:0007669"/>
    <property type="project" value="UniProtKB-KW"/>
</dbReference>
<reference evidence="3 4" key="1">
    <citation type="submission" date="2019-09" db="EMBL/GenBank/DDBJ databases">
        <title>Screening of Novel Bioactive Compounds from Soil-Associated.</title>
        <authorList>
            <person name="Gong X."/>
        </authorList>
    </citation>
    <scope>NUCLEOTIDE SEQUENCE [LARGE SCALE GENOMIC DNA]</scope>
    <source>
        <strain evidence="3 4">Gxj-6</strain>
    </source>
</reference>
<dbReference type="InterPro" id="IPR036291">
    <property type="entry name" value="NAD(P)-bd_dom_sf"/>
</dbReference>
<comment type="caution">
    <text evidence="3">The sequence shown here is derived from an EMBL/GenBank/DDBJ whole genome shotgun (WGS) entry which is preliminary data.</text>
</comment>
<dbReference type="Pfam" id="PF13561">
    <property type="entry name" value="adh_short_C2"/>
    <property type="match status" value="1"/>
</dbReference>
<dbReference type="FunFam" id="3.40.50.720:FF:000084">
    <property type="entry name" value="Short-chain dehydrogenase reductase"/>
    <property type="match status" value="1"/>
</dbReference>
<evidence type="ECO:0000256" key="1">
    <source>
        <dbReference type="ARBA" id="ARBA00006484"/>
    </source>
</evidence>
<dbReference type="PRINTS" id="PR00080">
    <property type="entry name" value="SDRFAMILY"/>
</dbReference>
<evidence type="ECO:0000256" key="2">
    <source>
        <dbReference type="ARBA" id="ARBA00023002"/>
    </source>
</evidence>
<comment type="similarity">
    <text evidence="1">Belongs to the short-chain dehydrogenases/reductases (SDR) family.</text>
</comment>
<dbReference type="InterPro" id="IPR002347">
    <property type="entry name" value="SDR_fam"/>
</dbReference>
<dbReference type="EMBL" id="VYTZ01000004">
    <property type="protein sequence ID" value="KAA9379205.1"/>
    <property type="molecule type" value="Genomic_DNA"/>
</dbReference>
<dbReference type="AlphaFoldDB" id="A0A5J5K7D5"/>
<dbReference type="PANTHER" id="PTHR43639">
    <property type="entry name" value="OXIDOREDUCTASE, SHORT-CHAIN DEHYDROGENASE/REDUCTASE FAMILY (AFU_ORTHOLOGUE AFUA_5G02870)"/>
    <property type="match status" value="1"/>
</dbReference>
<dbReference type="InterPro" id="IPR020904">
    <property type="entry name" value="Sc_DH/Rdtase_CS"/>
</dbReference>
<name>A0A5J5K7D5_9ACTN</name>
<dbReference type="Proteomes" id="UP000327011">
    <property type="component" value="Unassembled WGS sequence"/>
</dbReference>
<dbReference type="SUPFAM" id="SSF51735">
    <property type="entry name" value="NAD(P)-binding Rossmann-fold domains"/>
    <property type="match status" value="1"/>
</dbReference>
<keyword evidence="2" id="KW-0560">Oxidoreductase</keyword>
<proteinExistence type="inferred from homology"/>
<keyword evidence="4" id="KW-1185">Reference proteome</keyword>
<dbReference type="Gene3D" id="3.40.50.720">
    <property type="entry name" value="NAD(P)-binding Rossmann-like Domain"/>
    <property type="match status" value="1"/>
</dbReference>
<evidence type="ECO:0000313" key="3">
    <source>
        <dbReference type="EMBL" id="KAA9379205.1"/>
    </source>
</evidence>
<dbReference type="PROSITE" id="PS00061">
    <property type="entry name" value="ADH_SHORT"/>
    <property type="match status" value="1"/>
</dbReference>
<sequence length="262" mass="26919">MEGAAVGSSYVVTGGGRGIGRAIVERLLGDENTVAVIELDPAALEWIRTHPAGSRLIAVAGDAADETVTERAADLAQAAGPLAGWVNNAAVFRAASLDSPSASELLALIGANFDPVVASCVTAIRRFLDAGTGGAIVNVSSHQARRPVRGSLTYATAKAATEGLTRALAVDYGPRGIRVNAVALGSISTERYEAFLRRQEPAVAARIENEMGLLHPLGRVGRPEEVAAAVAYLLSGDASFVNGATIPVDGGRSVLGRDPEEA</sequence>
<dbReference type="CDD" id="cd05233">
    <property type="entry name" value="SDR_c"/>
    <property type="match status" value="1"/>
</dbReference>
<accession>A0A5J5K7D5</accession>
<gene>
    <name evidence="3" type="ORF">F5972_13565</name>
</gene>
<protein>
    <submittedName>
        <fullName evidence="3">SDR family oxidoreductase</fullName>
    </submittedName>
</protein>